<dbReference type="EMBL" id="JBHTHU010000006">
    <property type="protein sequence ID" value="MFD0750494.1"/>
    <property type="molecule type" value="Genomic_DNA"/>
</dbReference>
<dbReference type="Proteomes" id="UP001596958">
    <property type="component" value="Unassembled WGS sequence"/>
</dbReference>
<evidence type="ECO:0000256" key="1">
    <source>
        <dbReference type="SAM" id="Phobius"/>
    </source>
</evidence>
<keyword evidence="1" id="KW-1133">Transmembrane helix</keyword>
<evidence type="ECO:0000313" key="3">
    <source>
        <dbReference type="Proteomes" id="UP001596958"/>
    </source>
</evidence>
<proteinExistence type="predicted"/>
<dbReference type="RefSeq" id="WP_377099810.1">
    <property type="nucleotide sequence ID" value="NZ_JBHTHU010000006.1"/>
</dbReference>
<name>A0ABW2YVL5_9SPHI</name>
<feature type="transmembrane region" description="Helical" evidence="1">
    <location>
        <begin position="105"/>
        <end position="125"/>
    </location>
</feature>
<feature type="transmembrane region" description="Helical" evidence="1">
    <location>
        <begin position="49"/>
        <end position="66"/>
    </location>
</feature>
<keyword evidence="1" id="KW-0812">Transmembrane</keyword>
<feature type="transmembrane region" description="Helical" evidence="1">
    <location>
        <begin position="15"/>
        <end position="37"/>
    </location>
</feature>
<keyword evidence="3" id="KW-1185">Reference proteome</keyword>
<evidence type="ECO:0000313" key="2">
    <source>
        <dbReference type="EMBL" id="MFD0750494.1"/>
    </source>
</evidence>
<sequence>MNDYDYSSSAANPGVLAAIFGVIFIPFLIIWIISVIGKWKIYEKAGKPGWAAIIPIYNYIVLLEIVGKPVWWIILLLVPCVNIVILIWLVNLLAKSFGQSEGFTIGLLILPMIFYPILGFGNYPYLGPSASEAKFAGMPPHDSFNPNPPQV</sequence>
<dbReference type="InterPro" id="IPR043739">
    <property type="entry name" value="DUF5684"/>
</dbReference>
<organism evidence="2 3">
    <name type="scientific">Mucilaginibacter calamicampi</name>
    <dbReference type="NCBI Taxonomy" id="1302352"/>
    <lineage>
        <taxon>Bacteria</taxon>
        <taxon>Pseudomonadati</taxon>
        <taxon>Bacteroidota</taxon>
        <taxon>Sphingobacteriia</taxon>
        <taxon>Sphingobacteriales</taxon>
        <taxon>Sphingobacteriaceae</taxon>
        <taxon>Mucilaginibacter</taxon>
    </lineage>
</organism>
<keyword evidence="1" id="KW-0472">Membrane</keyword>
<dbReference type="Pfam" id="PF18936">
    <property type="entry name" value="DUF5684"/>
    <property type="match status" value="1"/>
</dbReference>
<protein>
    <submittedName>
        <fullName evidence="2">DUF5684 domain-containing protein</fullName>
    </submittedName>
</protein>
<reference evidence="3" key="1">
    <citation type="journal article" date="2019" name="Int. J. Syst. Evol. Microbiol.">
        <title>The Global Catalogue of Microorganisms (GCM) 10K type strain sequencing project: providing services to taxonomists for standard genome sequencing and annotation.</title>
        <authorList>
            <consortium name="The Broad Institute Genomics Platform"/>
            <consortium name="The Broad Institute Genome Sequencing Center for Infectious Disease"/>
            <person name="Wu L."/>
            <person name="Ma J."/>
        </authorList>
    </citation>
    <scope>NUCLEOTIDE SEQUENCE [LARGE SCALE GENOMIC DNA]</scope>
    <source>
        <strain evidence="3">CCUG 63418</strain>
    </source>
</reference>
<feature type="transmembrane region" description="Helical" evidence="1">
    <location>
        <begin position="72"/>
        <end position="93"/>
    </location>
</feature>
<comment type="caution">
    <text evidence="2">The sequence shown here is derived from an EMBL/GenBank/DDBJ whole genome shotgun (WGS) entry which is preliminary data.</text>
</comment>
<gene>
    <name evidence="2" type="ORF">ACFQZS_10095</name>
</gene>
<accession>A0ABW2YVL5</accession>